<organism evidence="1 2">
    <name type="scientific">Bacillus thuringiensis HD-771</name>
    <dbReference type="NCBI Taxonomy" id="1218175"/>
    <lineage>
        <taxon>Bacteria</taxon>
        <taxon>Bacillati</taxon>
        <taxon>Bacillota</taxon>
        <taxon>Bacilli</taxon>
        <taxon>Bacillales</taxon>
        <taxon>Bacillaceae</taxon>
        <taxon>Bacillus</taxon>
        <taxon>Bacillus cereus group</taxon>
    </lineage>
</organism>
<protein>
    <submittedName>
        <fullName evidence="1">Replication initiator A domain protein</fullName>
    </submittedName>
</protein>
<dbReference type="Proteomes" id="UP000005259">
    <property type="component" value="Plasmid p06"/>
</dbReference>
<reference evidence="1 2" key="1">
    <citation type="submission" date="2012-08" db="EMBL/GenBank/DDBJ databases">
        <authorList>
            <person name="Doggett N."/>
            <person name="Teshima H."/>
            <person name="Bruce D."/>
            <person name="Detter J.C."/>
            <person name="Johnson S.L."/>
            <person name="Han C."/>
        </authorList>
    </citation>
    <scope>NUCLEOTIDE SEQUENCE [LARGE SCALE GENOMIC DNA]</scope>
    <source>
        <strain evidence="1 2">HD-771</strain>
        <plasmid evidence="1 2">p06</plasmid>
    </source>
</reference>
<proteinExistence type="predicted"/>
<geneLocation type="plasmid" evidence="1 2">
    <name>p06</name>
</geneLocation>
<gene>
    <name evidence="1" type="ORF">BTG_33645</name>
</gene>
<evidence type="ECO:0000313" key="2">
    <source>
        <dbReference type="Proteomes" id="UP000005259"/>
    </source>
</evidence>
<accession>A0A9W3JH65</accession>
<dbReference type="RefSeq" id="WP_000931943.1">
    <property type="nucleotide sequence ID" value="NC_018489.1"/>
</dbReference>
<sequence length="346" mass="40229">MLNIEKTVHYYNYAQQYLMMPKAVEEYLAIHDVSLGACKLYMHLRDRYRLSLKSVSEGNDKYEDELGVFCIFPIEDLVEIMGKNEKTVRRWYKELKECDLIQYRQVKKESGQANRFYIKEEQLVDSGLIALYKSEEYKPVVHYPQIGSDKNVQSTSGQKCPPINNSYLINNKIYSEFLSNSHEFLTTEEAEKIVRKFKGDLDQEPEDNKHFLKFANACYERLCNHDVDPHETWKEHNEKQGAGYVGNQDIPEDTYNQFVDALNDNEGKSITDSKKSHIEGNKKPYLIVNNVPKLTGKQFDKLIVLVRGANSGDPVAWKKCESPEMQSYVEKTDNRFKIRNAVIMGM</sequence>
<evidence type="ECO:0000313" key="1">
    <source>
        <dbReference type="EMBL" id="AFQ20058.1"/>
    </source>
</evidence>
<keyword evidence="1" id="KW-0614">Plasmid</keyword>
<name>A0A9W3JH65_BACTU</name>
<dbReference type="EMBL" id="CP003758">
    <property type="protein sequence ID" value="AFQ20058.1"/>
    <property type="molecule type" value="Genomic_DNA"/>
</dbReference>
<dbReference type="KEGG" id="bti:BTG_33645"/>
<dbReference type="AlphaFoldDB" id="A0A9W3JH65"/>